<organism evidence="1 2">
    <name type="scientific">Pseudochelatococcus contaminans</name>
    <dbReference type="NCBI Taxonomy" id="1538103"/>
    <lineage>
        <taxon>Bacteria</taxon>
        <taxon>Pseudomonadati</taxon>
        <taxon>Pseudomonadota</taxon>
        <taxon>Alphaproteobacteria</taxon>
        <taxon>Hyphomicrobiales</taxon>
        <taxon>Chelatococcaceae</taxon>
        <taxon>Pseudochelatococcus</taxon>
    </lineage>
</organism>
<dbReference type="RefSeq" id="WP_183750056.1">
    <property type="nucleotide sequence ID" value="NZ_JACICC010000001.1"/>
</dbReference>
<evidence type="ECO:0008006" key="3">
    <source>
        <dbReference type="Google" id="ProtNLM"/>
    </source>
</evidence>
<comment type="caution">
    <text evidence="1">The sequence shown here is derived from an EMBL/GenBank/DDBJ whole genome shotgun (WGS) entry which is preliminary data.</text>
</comment>
<evidence type="ECO:0000313" key="2">
    <source>
        <dbReference type="Proteomes" id="UP000537592"/>
    </source>
</evidence>
<dbReference type="Proteomes" id="UP000537592">
    <property type="component" value="Unassembled WGS sequence"/>
</dbReference>
<sequence>MGDRLKKIERVVEVQRQLKRLTEWKLALLRRDEAGLRNAQQQLIGQLNDGSVHHGLFVGAMSRRLSRLSSEEEALRETGKALQARIVDESMRLKRTERLAQNMARDAEAHSERVGLERIVEAGVARKDDSLA</sequence>
<keyword evidence="2" id="KW-1185">Reference proteome</keyword>
<dbReference type="EMBL" id="JACICC010000001">
    <property type="protein sequence ID" value="MBB3808004.1"/>
    <property type="molecule type" value="Genomic_DNA"/>
</dbReference>
<evidence type="ECO:0000313" key="1">
    <source>
        <dbReference type="EMBL" id="MBB3808004.1"/>
    </source>
</evidence>
<reference evidence="1 2" key="1">
    <citation type="submission" date="2020-08" db="EMBL/GenBank/DDBJ databases">
        <title>Genomic Encyclopedia of Type Strains, Phase IV (KMG-IV): sequencing the most valuable type-strain genomes for metagenomic binning, comparative biology and taxonomic classification.</title>
        <authorList>
            <person name="Goeker M."/>
        </authorList>
    </citation>
    <scope>NUCLEOTIDE SEQUENCE [LARGE SCALE GENOMIC DNA]</scope>
    <source>
        <strain evidence="1 2">DSM 28760</strain>
    </source>
</reference>
<proteinExistence type="predicted"/>
<dbReference type="AlphaFoldDB" id="A0A7W5Z129"/>
<gene>
    <name evidence="1" type="ORF">FHS81_000058</name>
</gene>
<accession>A0A7W5Z129</accession>
<protein>
    <recommendedName>
        <fullName evidence="3">Flagellar FliJ protein</fullName>
    </recommendedName>
</protein>
<name>A0A7W5Z129_9HYPH</name>